<dbReference type="Pfam" id="PF00160">
    <property type="entry name" value="Pro_isomerase"/>
    <property type="match status" value="1"/>
</dbReference>
<dbReference type="InterPro" id="IPR002130">
    <property type="entry name" value="Cyclophilin-type_PPIase_dom"/>
</dbReference>
<dbReference type="PANTHER" id="PTHR45625">
    <property type="entry name" value="PEPTIDYL-PROLYL CIS-TRANS ISOMERASE-RELATED"/>
    <property type="match status" value="1"/>
</dbReference>
<protein>
    <recommendedName>
        <fullName evidence="5">Peptidyl-prolyl cis-trans isomerase</fullName>
        <shortName evidence="5">PPIase</shortName>
        <ecNumber evidence="5">5.2.1.8</ecNumber>
    </recommendedName>
</protein>
<dbReference type="EMBL" id="JBHTCS010000012">
    <property type="protein sequence ID" value="MFC7448380.1"/>
    <property type="molecule type" value="Genomic_DNA"/>
</dbReference>
<dbReference type="Proteomes" id="UP001596484">
    <property type="component" value="Unassembled WGS sequence"/>
</dbReference>
<comment type="function">
    <text evidence="1 5">PPIases accelerate the folding of proteins. It catalyzes the cis-trans isomerization of proline imidic peptide bonds in oligopeptides.</text>
</comment>
<dbReference type="PROSITE" id="PS50072">
    <property type="entry name" value="CSA_PPIASE_2"/>
    <property type="match status" value="1"/>
</dbReference>
<dbReference type="PANTHER" id="PTHR45625:SF4">
    <property type="entry name" value="PEPTIDYLPROLYL ISOMERASE DOMAIN AND WD REPEAT-CONTAINING PROTEIN 1"/>
    <property type="match status" value="1"/>
</dbReference>
<dbReference type="SUPFAM" id="SSF50891">
    <property type="entry name" value="Cyclophilin-like"/>
    <property type="match status" value="1"/>
</dbReference>
<accession>A0ABW2RWY2</accession>
<dbReference type="InterPro" id="IPR020892">
    <property type="entry name" value="Cyclophilin-type_PPIase_CS"/>
</dbReference>
<comment type="catalytic activity">
    <reaction evidence="5">
        <text>[protein]-peptidylproline (omega=180) = [protein]-peptidylproline (omega=0)</text>
        <dbReference type="Rhea" id="RHEA:16237"/>
        <dbReference type="Rhea" id="RHEA-COMP:10747"/>
        <dbReference type="Rhea" id="RHEA-COMP:10748"/>
        <dbReference type="ChEBI" id="CHEBI:83833"/>
        <dbReference type="ChEBI" id="CHEBI:83834"/>
        <dbReference type="EC" id="5.2.1.8"/>
    </reaction>
</comment>
<comment type="caution">
    <text evidence="7">The sequence shown here is derived from an EMBL/GenBank/DDBJ whole genome shotgun (WGS) entry which is preliminary data.</text>
</comment>
<evidence type="ECO:0000256" key="4">
    <source>
        <dbReference type="ARBA" id="ARBA00023235"/>
    </source>
</evidence>
<dbReference type="Gene3D" id="2.40.100.10">
    <property type="entry name" value="Cyclophilin-like"/>
    <property type="match status" value="1"/>
</dbReference>
<evidence type="ECO:0000256" key="3">
    <source>
        <dbReference type="ARBA" id="ARBA00023110"/>
    </source>
</evidence>
<reference evidence="8" key="1">
    <citation type="journal article" date="2019" name="Int. J. Syst. Evol. Microbiol.">
        <title>The Global Catalogue of Microorganisms (GCM) 10K type strain sequencing project: providing services to taxonomists for standard genome sequencing and annotation.</title>
        <authorList>
            <consortium name="The Broad Institute Genomics Platform"/>
            <consortium name="The Broad Institute Genome Sequencing Center for Infectious Disease"/>
            <person name="Wu L."/>
            <person name="Ma J."/>
        </authorList>
    </citation>
    <scope>NUCLEOTIDE SEQUENCE [LARGE SCALE GENOMIC DNA]</scope>
    <source>
        <strain evidence="8">ICMP 19430</strain>
    </source>
</reference>
<evidence type="ECO:0000256" key="1">
    <source>
        <dbReference type="ARBA" id="ARBA00002388"/>
    </source>
</evidence>
<evidence type="ECO:0000313" key="7">
    <source>
        <dbReference type="EMBL" id="MFC7448380.1"/>
    </source>
</evidence>
<organism evidence="7 8">
    <name type="scientific">Rhodococcus daqingensis</name>
    <dbReference type="NCBI Taxonomy" id="2479363"/>
    <lineage>
        <taxon>Bacteria</taxon>
        <taxon>Bacillati</taxon>
        <taxon>Actinomycetota</taxon>
        <taxon>Actinomycetes</taxon>
        <taxon>Mycobacteriales</taxon>
        <taxon>Nocardiaceae</taxon>
        <taxon>Rhodococcus</taxon>
    </lineage>
</organism>
<dbReference type="PROSITE" id="PS00170">
    <property type="entry name" value="CSA_PPIASE_1"/>
    <property type="match status" value="1"/>
</dbReference>
<dbReference type="InterPro" id="IPR024936">
    <property type="entry name" value="Cyclophilin-type_PPIase"/>
</dbReference>
<name>A0ABW2RWY2_9NOCA</name>
<dbReference type="InterPro" id="IPR029000">
    <property type="entry name" value="Cyclophilin-like_dom_sf"/>
</dbReference>
<dbReference type="CDD" id="cd00317">
    <property type="entry name" value="cyclophilin"/>
    <property type="match status" value="1"/>
</dbReference>
<dbReference type="PRINTS" id="PR00153">
    <property type="entry name" value="CSAPPISMRASE"/>
</dbReference>
<keyword evidence="3 5" id="KW-0697">Rotamase</keyword>
<keyword evidence="8" id="KW-1185">Reference proteome</keyword>
<gene>
    <name evidence="7" type="ORF">ACFQS9_10820</name>
</gene>
<sequence length="186" mass="19783">MFLATEWHDGGVTSPNQTATATLHTNRGDIKIALFGNHAPKTVENFVGLADGSKAYSTQNAAGGNSGPFYDGAVFHRVIDGFMIQGGDPTGTGRGGPGYQFGDEFHPELQFDKPYLLAMANAGPGTNGSQFFITTGKTPHLNRKHTIFGEVVDDESKKVVDAISATSVDRTDRPLEPVVINSITIS</sequence>
<dbReference type="RefSeq" id="WP_378404377.1">
    <property type="nucleotide sequence ID" value="NZ_JBHTCS010000012.1"/>
</dbReference>
<dbReference type="InterPro" id="IPR044666">
    <property type="entry name" value="Cyclophilin_A-like"/>
</dbReference>
<proteinExistence type="inferred from homology"/>
<feature type="domain" description="PPIase cyclophilin-type" evidence="6">
    <location>
        <begin position="24"/>
        <end position="185"/>
    </location>
</feature>
<dbReference type="PIRSF" id="PIRSF001467">
    <property type="entry name" value="Peptidylpro_ismrse"/>
    <property type="match status" value="1"/>
</dbReference>
<evidence type="ECO:0000256" key="2">
    <source>
        <dbReference type="ARBA" id="ARBA00007365"/>
    </source>
</evidence>
<dbReference type="GO" id="GO:0003755">
    <property type="term" value="F:peptidyl-prolyl cis-trans isomerase activity"/>
    <property type="evidence" value="ECO:0007669"/>
    <property type="project" value="UniProtKB-EC"/>
</dbReference>
<evidence type="ECO:0000256" key="5">
    <source>
        <dbReference type="RuleBase" id="RU363019"/>
    </source>
</evidence>
<evidence type="ECO:0000313" key="8">
    <source>
        <dbReference type="Proteomes" id="UP001596484"/>
    </source>
</evidence>
<dbReference type="EC" id="5.2.1.8" evidence="5"/>
<comment type="similarity">
    <text evidence="2 5">Belongs to the cyclophilin-type PPIase family.</text>
</comment>
<keyword evidence="4 5" id="KW-0413">Isomerase</keyword>
<evidence type="ECO:0000259" key="6">
    <source>
        <dbReference type="PROSITE" id="PS50072"/>
    </source>
</evidence>